<dbReference type="InterPro" id="IPR020846">
    <property type="entry name" value="MFS_dom"/>
</dbReference>
<feature type="transmembrane region" description="Helical" evidence="6">
    <location>
        <begin position="41"/>
        <end position="59"/>
    </location>
</feature>
<keyword evidence="2" id="KW-0813">Transport</keyword>
<evidence type="ECO:0000313" key="8">
    <source>
        <dbReference type="EMBL" id="UQS83961.1"/>
    </source>
</evidence>
<evidence type="ECO:0000256" key="6">
    <source>
        <dbReference type="SAM" id="Phobius"/>
    </source>
</evidence>
<keyword evidence="3 6" id="KW-0812">Transmembrane</keyword>
<sequence>MDKLFKKFSYNAFQIGALQTILTLAMFLFELPSGILTDKLGSKLVMLLGHGFIVVYLVLMLLNLGYFSLICGFIFYGVGLSLISGSDQTLLFQIDSEKSYKYKIGLFEFLTIFAQMCSSLVGGYLTTISW</sequence>
<evidence type="ECO:0000256" key="2">
    <source>
        <dbReference type="ARBA" id="ARBA00022448"/>
    </source>
</evidence>
<protein>
    <submittedName>
        <fullName evidence="8">MFS transporter</fullName>
    </submittedName>
</protein>
<keyword evidence="5 6" id="KW-0472">Membrane</keyword>
<evidence type="ECO:0000256" key="4">
    <source>
        <dbReference type="ARBA" id="ARBA00022989"/>
    </source>
</evidence>
<accession>A0ABY4PEM8</accession>
<dbReference type="Gene3D" id="1.20.1250.20">
    <property type="entry name" value="MFS general substrate transporter like domains"/>
    <property type="match status" value="1"/>
</dbReference>
<proteinExistence type="predicted"/>
<gene>
    <name evidence="8" type="ORF">MOO47_01880</name>
</gene>
<dbReference type="EMBL" id="CP093365">
    <property type="protein sequence ID" value="UQS83961.1"/>
    <property type="molecule type" value="Genomic_DNA"/>
</dbReference>
<feature type="transmembrane region" description="Helical" evidence="6">
    <location>
        <begin position="65"/>
        <end position="83"/>
    </location>
</feature>
<dbReference type="PANTHER" id="PTHR23530:SF1">
    <property type="entry name" value="PERMEASE, MAJOR FACILITATOR SUPERFAMILY-RELATED"/>
    <property type="match status" value="1"/>
</dbReference>
<organism evidence="8 9">
    <name type="scientific">Bombilactobacillus thymidiniphilus</name>
    <dbReference type="NCBI Taxonomy" id="2923363"/>
    <lineage>
        <taxon>Bacteria</taxon>
        <taxon>Bacillati</taxon>
        <taxon>Bacillota</taxon>
        <taxon>Bacilli</taxon>
        <taxon>Lactobacillales</taxon>
        <taxon>Lactobacillaceae</taxon>
        <taxon>Bombilactobacillus</taxon>
    </lineage>
</organism>
<dbReference type="Pfam" id="PF07690">
    <property type="entry name" value="MFS_1"/>
    <property type="match status" value="1"/>
</dbReference>
<evidence type="ECO:0000256" key="3">
    <source>
        <dbReference type="ARBA" id="ARBA00022692"/>
    </source>
</evidence>
<comment type="subcellular location">
    <subcellularLocation>
        <location evidence="1">Cell membrane</location>
        <topology evidence="1">Multi-pass membrane protein</topology>
    </subcellularLocation>
</comment>
<feature type="transmembrane region" description="Helical" evidence="6">
    <location>
        <begin position="12"/>
        <end position="29"/>
    </location>
</feature>
<dbReference type="InterPro" id="IPR053160">
    <property type="entry name" value="MFS_DHA3_Transporter"/>
</dbReference>
<dbReference type="InterPro" id="IPR011701">
    <property type="entry name" value="MFS"/>
</dbReference>
<name>A0ABY4PEM8_9LACO</name>
<evidence type="ECO:0000259" key="7">
    <source>
        <dbReference type="PROSITE" id="PS50850"/>
    </source>
</evidence>
<evidence type="ECO:0000313" key="9">
    <source>
        <dbReference type="Proteomes" id="UP000831947"/>
    </source>
</evidence>
<keyword evidence="4 6" id="KW-1133">Transmembrane helix</keyword>
<dbReference type="SUPFAM" id="SSF103473">
    <property type="entry name" value="MFS general substrate transporter"/>
    <property type="match status" value="1"/>
</dbReference>
<dbReference type="PROSITE" id="PS50850">
    <property type="entry name" value="MFS"/>
    <property type="match status" value="1"/>
</dbReference>
<evidence type="ECO:0000256" key="1">
    <source>
        <dbReference type="ARBA" id="ARBA00004651"/>
    </source>
</evidence>
<dbReference type="Proteomes" id="UP000831947">
    <property type="component" value="Chromosome"/>
</dbReference>
<reference evidence="8 9" key="1">
    <citation type="journal article" date="2022" name="Int. J. Syst. Evol. Microbiol.">
        <title>Apilactobacillus apisilvae sp. nov., Nicolia spurrieriana gen. nov. sp. nov., Bombilactobacillus folatiphilus sp. nov. and Bombilactobacillus thymidiniphilus sp. nov., four new lactic acid bacterial isolates from stingless bees Tetragonula carbonaria and Austroplebeia australis.</title>
        <authorList>
            <person name="Oliphant S.A."/>
            <person name="Watson-Haigh N.S."/>
            <person name="Sumby K.M."/>
            <person name="Gardner J."/>
            <person name="Groom S."/>
            <person name="Jiranek V."/>
        </authorList>
    </citation>
    <scope>NUCLEOTIDE SEQUENCE [LARGE SCALE GENOMIC DNA]</scope>
    <source>
        <strain evidence="8 9">SG4_A1</strain>
    </source>
</reference>
<dbReference type="PANTHER" id="PTHR23530">
    <property type="entry name" value="TRANSPORT PROTEIN-RELATED"/>
    <property type="match status" value="1"/>
</dbReference>
<evidence type="ECO:0000256" key="5">
    <source>
        <dbReference type="ARBA" id="ARBA00023136"/>
    </source>
</evidence>
<feature type="transmembrane region" description="Helical" evidence="6">
    <location>
        <begin position="104"/>
        <end position="125"/>
    </location>
</feature>
<feature type="domain" description="Major facilitator superfamily (MFS) profile" evidence="7">
    <location>
        <begin position="1"/>
        <end position="130"/>
    </location>
</feature>
<dbReference type="InterPro" id="IPR036259">
    <property type="entry name" value="MFS_trans_sf"/>
</dbReference>
<keyword evidence="9" id="KW-1185">Reference proteome</keyword>